<gene>
    <name evidence="2" type="ORF">LV92_00457</name>
</gene>
<evidence type="ECO:0000313" key="2">
    <source>
        <dbReference type="EMBL" id="RAJ15755.1"/>
    </source>
</evidence>
<keyword evidence="3" id="KW-1185">Reference proteome</keyword>
<dbReference type="PANTHER" id="PTHR43943:SF2">
    <property type="entry name" value="DEHYDROGENASE_REDUCTASE 4"/>
    <property type="match status" value="1"/>
</dbReference>
<organism evidence="2 3">
    <name type="scientific">Arenibacter echinorum</name>
    <dbReference type="NCBI Taxonomy" id="440515"/>
    <lineage>
        <taxon>Bacteria</taxon>
        <taxon>Pseudomonadati</taxon>
        <taxon>Bacteroidota</taxon>
        <taxon>Flavobacteriia</taxon>
        <taxon>Flavobacteriales</taxon>
        <taxon>Flavobacteriaceae</taxon>
        <taxon>Arenibacter</taxon>
    </lineage>
</organism>
<dbReference type="CDD" id="cd05233">
    <property type="entry name" value="SDR_c"/>
    <property type="match status" value="1"/>
</dbReference>
<dbReference type="InterPro" id="IPR036291">
    <property type="entry name" value="NAD(P)-bd_dom_sf"/>
</dbReference>
<dbReference type="Gene3D" id="3.40.50.720">
    <property type="entry name" value="NAD(P)-binding Rossmann-like Domain"/>
    <property type="match status" value="1"/>
</dbReference>
<reference evidence="2 3" key="1">
    <citation type="submission" date="2018-06" db="EMBL/GenBank/DDBJ databases">
        <title>Genomic Encyclopedia of Archaeal and Bacterial Type Strains, Phase II (KMG-II): from individual species to whole genera.</title>
        <authorList>
            <person name="Goeker M."/>
        </authorList>
    </citation>
    <scope>NUCLEOTIDE SEQUENCE [LARGE SCALE GENOMIC DNA]</scope>
    <source>
        <strain evidence="2 3">DSM 23522</strain>
    </source>
</reference>
<evidence type="ECO:0000313" key="3">
    <source>
        <dbReference type="Proteomes" id="UP000249696"/>
    </source>
</evidence>
<sequence>MQTRIKQKFDLKNKVAIVTGASKGIGESIARGLAEYGAKVVISSRSQEAVEHVANNFKKEGYDALGIGCHVGDEDQLKKLVEETVNAYGAVDILVNNAATNPFYGPLDTMENSLFDKIMDINTKAPFQLANLCYPIMKKRGGGSIINIASVEGMKPSVGLGLYSVSKAALIMLTKSQAVEWGKFGIRSNAICPGLIKTKFSSALWQNEKILDQVTRHLPAGRMAVPDEMAGLACFLASDASSYCTGSVFTADGGHMIAGGFN</sequence>
<dbReference type="Proteomes" id="UP000249696">
    <property type="component" value="Unassembled WGS sequence"/>
</dbReference>
<dbReference type="OrthoDB" id="9803333at2"/>
<protein>
    <submittedName>
        <fullName evidence="2">NAD(P)-dependent dehydrogenase (Short-subunit alcohol dehydrogenase family)</fullName>
    </submittedName>
</protein>
<dbReference type="FunFam" id="3.40.50.720:FF:000084">
    <property type="entry name" value="Short-chain dehydrogenase reductase"/>
    <property type="match status" value="1"/>
</dbReference>
<proteinExistence type="inferred from homology"/>
<dbReference type="PROSITE" id="PS00061">
    <property type="entry name" value="ADH_SHORT"/>
    <property type="match status" value="1"/>
</dbReference>
<dbReference type="NCBIfam" id="NF005559">
    <property type="entry name" value="PRK07231.1"/>
    <property type="match status" value="1"/>
</dbReference>
<name>A0A327RHV9_9FLAO</name>
<evidence type="ECO:0000256" key="1">
    <source>
        <dbReference type="ARBA" id="ARBA00006484"/>
    </source>
</evidence>
<dbReference type="RefSeq" id="WP_111622043.1">
    <property type="nucleotide sequence ID" value="NZ_QLLN01000001.1"/>
</dbReference>
<accession>A0A327RHV9</accession>
<dbReference type="PRINTS" id="PR00081">
    <property type="entry name" value="GDHRDH"/>
</dbReference>
<dbReference type="PRINTS" id="PR00080">
    <property type="entry name" value="SDRFAMILY"/>
</dbReference>
<dbReference type="AlphaFoldDB" id="A0A327RHV9"/>
<dbReference type="InterPro" id="IPR020904">
    <property type="entry name" value="Sc_DH/Rdtase_CS"/>
</dbReference>
<dbReference type="SUPFAM" id="SSF51735">
    <property type="entry name" value="NAD(P)-binding Rossmann-fold domains"/>
    <property type="match status" value="1"/>
</dbReference>
<comment type="caution">
    <text evidence="2">The sequence shown here is derived from an EMBL/GenBank/DDBJ whole genome shotgun (WGS) entry which is preliminary data.</text>
</comment>
<dbReference type="PANTHER" id="PTHR43943">
    <property type="entry name" value="DEHYDROGENASE/REDUCTASE (SDR FAMILY) MEMBER 4"/>
    <property type="match status" value="1"/>
</dbReference>
<dbReference type="Pfam" id="PF13561">
    <property type="entry name" value="adh_short_C2"/>
    <property type="match status" value="1"/>
</dbReference>
<comment type="similarity">
    <text evidence="1">Belongs to the short-chain dehydrogenases/reductases (SDR) family.</text>
</comment>
<dbReference type="InterPro" id="IPR002347">
    <property type="entry name" value="SDR_fam"/>
</dbReference>
<dbReference type="EMBL" id="QLLN01000001">
    <property type="protein sequence ID" value="RAJ15755.1"/>
    <property type="molecule type" value="Genomic_DNA"/>
</dbReference>